<comment type="caution">
    <text evidence="2">The sequence shown here is derived from an EMBL/GenBank/DDBJ whole genome shotgun (WGS) entry which is preliminary data.</text>
</comment>
<dbReference type="OrthoDB" id="10256849at2759"/>
<dbReference type="EMBL" id="VZRL01003615">
    <property type="protein sequence ID" value="NWV23561.1"/>
    <property type="molecule type" value="Genomic_DNA"/>
</dbReference>
<dbReference type="GO" id="GO:0000800">
    <property type="term" value="C:lateral element"/>
    <property type="evidence" value="ECO:0007669"/>
    <property type="project" value="TreeGrafter"/>
</dbReference>
<feature type="compositionally biased region" description="Polar residues" evidence="1">
    <location>
        <begin position="119"/>
        <end position="134"/>
    </location>
</feature>
<dbReference type="GO" id="GO:0140013">
    <property type="term" value="P:meiotic nuclear division"/>
    <property type="evidence" value="ECO:0007669"/>
    <property type="project" value="TreeGrafter"/>
</dbReference>
<organism evidence="2 3">
    <name type="scientific">Origma solitaria</name>
    <dbReference type="NCBI Taxonomy" id="720586"/>
    <lineage>
        <taxon>Eukaryota</taxon>
        <taxon>Metazoa</taxon>
        <taxon>Chordata</taxon>
        <taxon>Craniata</taxon>
        <taxon>Vertebrata</taxon>
        <taxon>Euteleostomi</taxon>
        <taxon>Archelosauria</taxon>
        <taxon>Archosauria</taxon>
        <taxon>Dinosauria</taxon>
        <taxon>Saurischia</taxon>
        <taxon>Theropoda</taxon>
        <taxon>Coelurosauria</taxon>
        <taxon>Aves</taxon>
        <taxon>Neognathae</taxon>
        <taxon>Neoaves</taxon>
        <taxon>Telluraves</taxon>
        <taxon>Australaves</taxon>
        <taxon>Passeriformes</taxon>
        <taxon>Meliphagoidea</taxon>
        <taxon>Acanthizidae</taxon>
        <taxon>Origma</taxon>
    </lineage>
</organism>
<reference evidence="2 3" key="1">
    <citation type="submission" date="2019-09" db="EMBL/GenBank/DDBJ databases">
        <title>Bird 10,000 Genomes (B10K) Project - Family phase.</title>
        <authorList>
            <person name="Zhang G."/>
        </authorList>
    </citation>
    <scope>NUCLEOTIDE SEQUENCE [LARGE SCALE GENOMIC DNA]</scope>
    <source>
        <strain evidence="2">B10K-DU-029-52</strain>
    </source>
</reference>
<keyword evidence="3" id="KW-1185">Reference proteome</keyword>
<dbReference type="Proteomes" id="UP000571324">
    <property type="component" value="Unassembled WGS sequence"/>
</dbReference>
<name>A0A7K6D9C3_9PASS</name>
<feature type="non-terminal residue" evidence="2">
    <location>
        <position position="1"/>
    </location>
</feature>
<protein>
    <submittedName>
        <fullName evidence="2">SYC2L protein</fullName>
    </submittedName>
</protein>
<evidence type="ECO:0000313" key="3">
    <source>
        <dbReference type="Proteomes" id="UP000571324"/>
    </source>
</evidence>
<feature type="non-terminal residue" evidence="2">
    <location>
        <position position="268"/>
    </location>
</feature>
<evidence type="ECO:0000256" key="1">
    <source>
        <dbReference type="SAM" id="MobiDB-lite"/>
    </source>
</evidence>
<feature type="region of interest" description="Disordered" evidence="1">
    <location>
        <begin position="1"/>
        <end position="23"/>
    </location>
</feature>
<accession>A0A7K6D9C3</accession>
<feature type="compositionally biased region" description="Basic and acidic residues" evidence="1">
    <location>
        <begin position="65"/>
        <end position="74"/>
    </location>
</feature>
<dbReference type="AlphaFoldDB" id="A0A7K6D9C3"/>
<proteinExistence type="predicted"/>
<gene>
    <name evidence="2" type="primary">Sycp2l</name>
    <name evidence="2" type="ORF">ORISOL_R15498</name>
</gene>
<feature type="compositionally biased region" description="Basic and acidic residues" evidence="1">
    <location>
        <begin position="141"/>
        <end position="154"/>
    </location>
</feature>
<dbReference type="GO" id="GO:0000779">
    <property type="term" value="C:condensed chromosome, centromeric region"/>
    <property type="evidence" value="ECO:0007669"/>
    <property type="project" value="TreeGrafter"/>
</dbReference>
<dbReference type="PANTHER" id="PTHR15607">
    <property type="entry name" value="SYNAPTONEMAL COMPLEX PROTEIN-RELATED"/>
    <property type="match status" value="1"/>
</dbReference>
<evidence type="ECO:0000313" key="2">
    <source>
        <dbReference type="EMBL" id="NWV23561.1"/>
    </source>
</evidence>
<dbReference type="PANTHER" id="PTHR15607:SF14">
    <property type="entry name" value="SYNAPTONEMAL COMPLEX PROTEIN 2-LIKE"/>
    <property type="match status" value="1"/>
</dbReference>
<feature type="region of interest" description="Disordered" evidence="1">
    <location>
        <begin position="52"/>
        <end position="188"/>
    </location>
</feature>
<sequence length="268" mass="30275">SSYRKRLFSESNNENTSSDQSEKSWILDFQTRFVQKSVDYTRKKPRVRSKLKVLPVSSASGGSDYESKKQEESRQGAQKEMPSRKSTFSSKEDDLPIVDLTGEMASEEPGGSPLLLNVPTRSYSSDVEQATQKSHGIPGKLSREEGSTKRKDSDMLSDTIVKKLKFSTSEKNHSPSETNYTPNKIFDSTKEEAEIQKGKEMDSVDVSFAKMPHEDQSDSEMVAAFESSVGQLKKLLWSRYKKLEISIQNVMRCSQKALSDLLYQIHEC</sequence>
<dbReference type="InterPro" id="IPR024835">
    <property type="entry name" value="SYCP2-like"/>
</dbReference>
<feature type="compositionally biased region" description="Polar residues" evidence="1">
    <location>
        <begin position="7"/>
        <end position="19"/>
    </location>
</feature>